<evidence type="ECO:0000256" key="5">
    <source>
        <dbReference type="HAMAP-Rule" id="MF_01334"/>
    </source>
</evidence>
<dbReference type="PANTHER" id="PTHR33284">
    <property type="entry name" value="RIBOSOMAL PROTEIN L25/GLN-TRNA SYNTHETASE, ANTI-CODON-BINDING DOMAIN-CONTAINING PROTEIN"/>
    <property type="match status" value="1"/>
</dbReference>
<dbReference type="Proteomes" id="UP000594001">
    <property type="component" value="Chromosome"/>
</dbReference>
<accession>A0A7L9RUX1</accession>
<dbReference type="NCBIfam" id="NF004128">
    <property type="entry name" value="PRK05618.1-2"/>
    <property type="match status" value="1"/>
</dbReference>
<dbReference type="Pfam" id="PF01386">
    <property type="entry name" value="Ribosomal_L25p"/>
    <property type="match status" value="1"/>
</dbReference>
<dbReference type="GO" id="GO:0022625">
    <property type="term" value="C:cytosolic large ribosomal subunit"/>
    <property type="evidence" value="ECO:0007669"/>
    <property type="project" value="TreeGrafter"/>
</dbReference>
<dbReference type="RefSeq" id="WP_350331914.1">
    <property type="nucleotide sequence ID" value="NZ_CP054719.1"/>
</dbReference>
<protein>
    <recommendedName>
        <fullName evidence="5">Large ribosomal subunit protein bL25</fullName>
    </recommendedName>
    <alternativeName>
        <fullName evidence="5">General stress protein CTC</fullName>
    </alternativeName>
</protein>
<comment type="subunit">
    <text evidence="5">Part of the 50S ribosomal subunit; part of the 5S rRNA/L5/L18/L25 subcomplex. Contacts the 5S rRNA. Binds to the 5S rRNA independently of L5 and L18.</text>
</comment>
<dbReference type="InterPro" id="IPR011035">
    <property type="entry name" value="Ribosomal_bL25/Gln-tRNA_synth"/>
</dbReference>
<evidence type="ECO:0000259" key="7">
    <source>
        <dbReference type="Pfam" id="PF14693"/>
    </source>
</evidence>
<keyword evidence="1 5" id="KW-0699">rRNA-binding</keyword>
<dbReference type="NCBIfam" id="TIGR00731">
    <property type="entry name" value="bL25_bact_ctc"/>
    <property type="match status" value="1"/>
</dbReference>
<keyword evidence="9" id="KW-1185">Reference proteome</keyword>
<dbReference type="Gene3D" id="2.170.120.20">
    <property type="entry name" value="Ribosomal protein L25, beta domain"/>
    <property type="match status" value="1"/>
</dbReference>
<keyword evidence="3 5" id="KW-0689">Ribosomal protein</keyword>
<dbReference type="EMBL" id="CP054719">
    <property type="protein sequence ID" value="QOL20364.1"/>
    <property type="molecule type" value="Genomic_DNA"/>
</dbReference>
<dbReference type="InterPro" id="IPR020056">
    <property type="entry name" value="Rbsml_bL25/Gln-tRNA_synth_N"/>
</dbReference>
<evidence type="ECO:0000313" key="8">
    <source>
        <dbReference type="EMBL" id="QOL20364.1"/>
    </source>
</evidence>
<dbReference type="AlphaFoldDB" id="A0A7L9RUX1"/>
<dbReference type="HAMAP" id="MF_01334">
    <property type="entry name" value="Ribosomal_bL25_CTC"/>
    <property type="match status" value="1"/>
</dbReference>
<name>A0A7L9RUX1_9PROT</name>
<dbReference type="InterPro" id="IPR020057">
    <property type="entry name" value="Ribosomal_bL25_b-dom"/>
</dbReference>
<dbReference type="CDD" id="cd00495">
    <property type="entry name" value="Ribosomal_L25_TL5_CTC"/>
    <property type="match status" value="1"/>
</dbReference>
<dbReference type="GO" id="GO:0003735">
    <property type="term" value="F:structural constituent of ribosome"/>
    <property type="evidence" value="ECO:0007669"/>
    <property type="project" value="InterPro"/>
</dbReference>
<dbReference type="PANTHER" id="PTHR33284:SF1">
    <property type="entry name" value="RIBOSOMAL PROTEIN L25_GLN-TRNA SYNTHETASE, ANTI-CODON-BINDING DOMAIN-CONTAINING PROTEIN"/>
    <property type="match status" value="1"/>
</dbReference>
<comment type="similarity">
    <text evidence="5">Belongs to the bacterial ribosomal protein bL25 family. CTC subfamily.</text>
</comment>
<dbReference type="InterPro" id="IPR020930">
    <property type="entry name" value="Ribosomal_uL5_bac-type"/>
</dbReference>
<dbReference type="Pfam" id="PF14693">
    <property type="entry name" value="Ribosomal_TL5_C"/>
    <property type="match status" value="1"/>
</dbReference>
<proteinExistence type="inferred from homology"/>
<dbReference type="InterPro" id="IPR001021">
    <property type="entry name" value="Ribosomal_bL25_long"/>
</dbReference>
<comment type="function">
    <text evidence="5">This is one of the proteins that binds to the 5S RNA in the ribosome where it forms part of the central protuberance.</text>
</comment>
<gene>
    <name evidence="5 8" type="primary">rplY</name>
    <name evidence="5" type="synonym">ctc</name>
    <name evidence="8" type="ORF">CPBP_01156</name>
</gene>
<reference evidence="8 9" key="1">
    <citation type="submission" date="2020-06" db="EMBL/GenBank/DDBJ databases">
        <title>The endosymbiont of the kinetoplastid Bodo saltans is a Paracaedibacter-like alpha-proteobacterium possessing a putative toxin-antitoxin system.</title>
        <authorList>
            <person name="Midha S."/>
            <person name="Rigden D.J."/>
            <person name="Siozios S."/>
            <person name="Hurst G.D.D."/>
            <person name="Jackson A.P."/>
        </authorList>
    </citation>
    <scope>NUCLEOTIDE SEQUENCE [LARGE SCALE GENOMIC DNA]</scope>
    <source>
        <strain evidence="8">Lake Konstanz</strain>
    </source>
</reference>
<dbReference type="Gene3D" id="2.40.240.10">
    <property type="entry name" value="Ribosomal Protein L25, Chain P"/>
    <property type="match status" value="1"/>
</dbReference>
<evidence type="ECO:0000256" key="3">
    <source>
        <dbReference type="ARBA" id="ARBA00022980"/>
    </source>
</evidence>
<evidence type="ECO:0000256" key="4">
    <source>
        <dbReference type="ARBA" id="ARBA00023274"/>
    </source>
</evidence>
<evidence type="ECO:0000313" key="9">
    <source>
        <dbReference type="Proteomes" id="UP000594001"/>
    </source>
</evidence>
<evidence type="ECO:0000256" key="2">
    <source>
        <dbReference type="ARBA" id="ARBA00022884"/>
    </source>
</evidence>
<dbReference type="InterPro" id="IPR029751">
    <property type="entry name" value="Ribosomal_L25_dom"/>
</dbReference>
<organism evidence="8 9">
    <name type="scientific">Candidatus Bodocaedibacter vickermanii</name>
    <dbReference type="NCBI Taxonomy" id="2741701"/>
    <lineage>
        <taxon>Bacteria</taxon>
        <taxon>Pseudomonadati</taxon>
        <taxon>Pseudomonadota</taxon>
        <taxon>Alphaproteobacteria</taxon>
        <taxon>Holosporales</taxon>
        <taxon>Candidatus Paracaedibacteraceae</taxon>
        <taxon>Candidatus Bodocaedibacter</taxon>
    </lineage>
</organism>
<keyword evidence="4 5" id="KW-0687">Ribonucleoprotein</keyword>
<evidence type="ECO:0000256" key="1">
    <source>
        <dbReference type="ARBA" id="ARBA00022730"/>
    </source>
</evidence>
<evidence type="ECO:0000259" key="6">
    <source>
        <dbReference type="Pfam" id="PF01386"/>
    </source>
</evidence>
<keyword evidence="2 5" id="KW-0694">RNA-binding</keyword>
<dbReference type="KEGG" id="pbal:CPBP_01156"/>
<dbReference type="GO" id="GO:0008097">
    <property type="term" value="F:5S rRNA binding"/>
    <property type="evidence" value="ECO:0007669"/>
    <property type="project" value="InterPro"/>
</dbReference>
<dbReference type="SUPFAM" id="SSF50715">
    <property type="entry name" value="Ribosomal protein L25-like"/>
    <property type="match status" value="1"/>
</dbReference>
<dbReference type="InterPro" id="IPR037121">
    <property type="entry name" value="Ribosomal_bL25_C"/>
</dbReference>
<feature type="domain" description="Large ribosomal subunit protein bL25 beta" evidence="7">
    <location>
        <begin position="102"/>
        <end position="185"/>
    </location>
</feature>
<sequence length="197" mass="21688">MTKTIEFSAEMRTRSGTSGARAERLNKRIPAIIYGLDKENDNISVAQNDVLRELAKPGFRTHLFDLNIGSKSQRTVIKDIQFHPVTDMPIHIDFRRVDKTSKIDMLIPIKYINHDKSSGIKRGGTLNTVTHKINVSCTSENIPECIEIDLTGLKGGDRVAISSVKLPENVTLAYNGQPTVCTVIKGRGKGAAGEEEA</sequence>
<feature type="domain" description="Large ribosomal subunit protein bL25 L25" evidence="6">
    <location>
        <begin position="9"/>
        <end position="94"/>
    </location>
</feature>
<dbReference type="GO" id="GO:0006412">
    <property type="term" value="P:translation"/>
    <property type="evidence" value="ECO:0007669"/>
    <property type="project" value="UniProtKB-UniRule"/>
</dbReference>